<dbReference type="PANTHER" id="PTHR43179">
    <property type="entry name" value="RHAMNOSYLTRANSFERASE WBBL"/>
    <property type="match status" value="1"/>
</dbReference>
<comment type="caution">
    <text evidence="3">The sequence shown here is derived from an EMBL/GenBank/DDBJ whole genome shotgun (WGS) entry which is preliminary data.</text>
</comment>
<dbReference type="EMBL" id="JAGIZB010000003">
    <property type="protein sequence ID" value="MBP0443933.1"/>
    <property type="molecule type" value="Genomic_DNA"/>
</dbReference>
<evidence type="ECO:0000313" key="3">
    <source>
        <dbReference type="EMBL" id="MBP0443933.1"/>
    </source>
</evidence>
<dbReference type="InterPro" id="IPR001173">
    <property type="entry name" value="Glyco_trans_2-like"/>
</dbReference>
<evidence type="ECO:0000313" key="4">
    <source>
        <dbReference type="Proteomes" id="UP000681594"/>
    </source>
</evidence>
<dbReference type="InterPro" id="IPR029044">
    <property type="entry name" value="Nucleotide-diphossugar_trans"/>
</dbReference>
<feature type="region of interest" description="Disordered" evidence="1">
    <location>
        <begin position="124"/>
        <end position="144"/>
    </location>
</feature>
<accession>A0ABS4ABQ9</accession>
<dbReference type="Gene3D" id="3.90.550.10">
    <property type="entry name" value="Spore Coat Polysaccharide Biosynthesis Protein SpsA, Chain A"/>
    <property type="match status" value="1"/>
</dbReference>
<evidence type="ECO:0000256" key="1">
    <source>
        <dbReference type="SAM" id="MobiDB-lite"/>
    </source>
</evidence>
<reference evidence="3 4" key="1">
    <citation type="submission" date="2021-03" db="EMBL/GenBank/DDBJ databases">
        <authorList>
            <person name="So Y."/>
        </authorList>
    </citation>
    <scope>NUCLEOTIDE SEQUENCE [LARGE SCALE GENOMIC DNA]</scope>
    <source>
        <strain evidence="3 4">SSH11</strain>
    </source>
</reference>
<sequence>MNHARSPLPRVTVVTVTHNSAAALRGMLEALPAGLAAIIVDNASTDDGPELAEAAGARVIRSLRNLGFGAGCNLGLEAALTEFALVLNPDARIDETALAALAEAADLFPEAAIFAPVQMGGDGRPHRSWNAAQPRRRQFGGKRDAEPWPEGPFCADYVQGAALLLRREDRLRFDESFFLFYEDDDLCAQARRMGRSVVLVPAAVITHAGGRSSRPSPGLHWRKARHMAFSRLHFASKHEGQGAAARQARARLAHHACKALGHTLTLRHRKLWTDLAGLAGTIGWIIRRR</sequence>
<dbReference type="Pfam" id="PF00535">
    <property type="entry name" value="Glycos_transf_2"/>
    <property type="match status" value="1"/>
</dbReference>
<dbReference type="Proteomes" id="UP000681594">
    <property type="component" value="Unassembled WGS sequence"/>
</dbReference>
<proteinExistence type="predicted"/>
<feature type="domain" description="Glycosyltransferase 2-like" evidence="2">
    <location>
        <begin position="12"/>
        <end position="144"/>
    </location>
</feature>
<protein>
    <submittedName>
        <fullName evidence="3">Glycosyltransferase family 2 protein</fullName>
    </submittedName>
</protein>
<gene>
    <name evidence="3" type="ORF">J8J14_03995</name>
</gene>
<name>A0ABS4ABQ9_9PROT</name>
<evidence type="ECO:0000259" key="2">
    <source>
        <dbReference type="Pfam" id="PF00535"/>
    </source>
</evidence>
<dbReference type="RefSeq" id="WP_209378165.1">
    <property type="nucleotide sequence ID" value="NZ_JAGIZB010000003.1"/>
</dbReference>
<dbReference type="PANTHER" id="PTHR43179:SF7">
    <property type="entry name" value="RHAMNOSYLTRANSFERASE WBBL"/>
    <property type="match status" value="1"/>
</dbReference>
<dbReference type="SUPFAM" id="SSF53448">
    <property type="entry name" value="Nucleotide-diphospho-sugar transferases"/>
    <property type="match status" value="1"/>
</dbReference>
<keyword evidence="4" id="KW-1185">Reference proteome</keyword>
<organism evidence="3 4">
    <name type="scientific">Pararoseomonas baculiformis</name>
    <dbReference type="NCBI Taxonomy" id="2820812"/>
    <lineage>
        <taxon>Bacteria</taxon>
        <taxon>Pseudomonadati</taxon>
        <taxon>Pseudomonadota</taxon>
        <taxon>Alphaproteobacteria</taxon>
        <taxon>Acetobacterales</taxon>
        <taxon>Acetobacteraceae</taxon>
        <taxon>Pararoseomonas</taxon>
    </lineage>
</organism>